<dbReference type="InterPro" id="IPR002110">
    <property type="entry name" value="Ankyrin_rpt"/>
</dbReference>
<organism evidence="1 2">
    <name type="scientific">Colletotrichum nymphaeae SA-01</name>
    <dbReference type="NCBI Taxonomy" id="1460502"/>
    <lineage>
        <taxon>Eukaryota</taxon>
        <taxon>Fungi</taxon>
        <taxon>Dikarya</taxon>
        <taxon>Ascomycota</taxon>
        <taxon>Pezizomycotina</taxon>
        <taxon>Sordariomycetes</taxon>
        <taxon>Hypocreomycetidae</taxon>
        <taxon>Glomerellales</taxon>
        <taxon>Glomerellaceae</taxon>
        <taxon>Colletotrichum</taxon>
        <taxon>Colletotrichum acutatum species complex</taxon>
    </lineage>
</organism>
<name>A0A135URM8_9PEZI</name>
<dbReference type="PANTHER" id="PTHR46224:SF6">
    <property type="entry name" value="ANKYRIN REPEAT FAMILY PROTEIN"/>
    <property type="match status" value="1"/>
</dbReference>
<sequence length="400" mass="44758">MCSLKSLATEIVIQVIDSIDDTASVSRLSRTSRHLHFVANPILYRRAIADPTALAWAVSHDRSDVVHGILGHQADPHRFAASFELNILLRQALMHGSFKTANALLDLGADVVYSSDSQRRSSCQKTTDWLANGTCALLGSLALAAGSRFHIGFWSDPNCVYSSERQFWSWKKKAIEKILNKLAAPRELDYALIEAAKADAHSSEVMKFLLEAGADIDSETNSHIVAQAWYNALDEEVPSLFRSKVEFLIRHGVDRTRVWTPLDGLQTPMQFILKKLHRSCRYATDGSSPIPKALYFMDFLASCGCLRWPKVTDMSMDQIGNTHLLTANFDGNEAGSRELNFIFSDTDVLIRPLQRALCQHIIHQVLPPVERRMAPLRLPLAIVRLDDLYEAWVFGSNDPA</sequence>
<evidence type="ECO:0000313" key="1">
    <source>
        <dbReference type="EMBL" id="KXH63012.1"/>
    </source>
</evidence>
<dbReference type="AlphaFoldDB" id="A0A135URM8"/>
<dbReference type="OrthoDB" id="4830881at2759"/>
<gene>
    <name evidence="1" type="ORF">CNYM01_10822</name>
</gene>
<accession>A0A135URM8</accession>
<dbReference type="InterPro" id="IPR036770">
    <property type="entry name" value="Ankyrin_rpt-contain_sf"/>
</dbReference>
<protein>
    <submittedName>
        <fullName evidence="1">Uncharacterized protein</fullName>
    </submittedName>
</protein>
<dbReference type="EMBL" id="JEMN01000245">
    <property type="protein sequence ID" value="KXH63012.1"/>
    <property type="molecule type" value="Genomic_DNA"/>
</dbReference>
<dbReference type="Proteomes" id="UP000070054">
    <property type="component" value="Unassembled WGS sequence"/>
</dbReference>
<reference evidence="1 2" key="1">
    <citation type="submission" date="2014-02" db="EMBL/GenBank/DDBJ databases">
        <title>The genome sequence of Colletotrichum nymphaeae SA-01.</title>
        <authorList>
            <person name="Baroncelli R."/>
            <person name="Thon M.R."/>
        </authorList>
    </citation>
    <scope>NUCLEOTIDE SEQUENCE [LARGE SCALE GENOMIC DNA]</scope>
    <source>
        <strain evidence="1 2">SA-01</strain>
    </source>
</reference>
<dbReference type="InterPro" id="IPR051616">
    <property type="entry name" value="Cul2-RING_E3_ligase_SR"/>
</dbReference>
<dbReference type="SUPFAM" id="SSF48403">
    <property type="entry name" value="Ankyrin repeat"/>
    <property type="match status" value="1"/>
</dbReference>
<evidence type="ECO:0000313" key="2">
    <source>
        <dbReference type="Proteomes" id="UP000070054"/>
    </source>
</evidence>
<keyword evidence="2" id="KW-1185">Reference proteome</keyword>
<dbReference type="PANTHER" id="PTHR46224">
    <property type="entry name" value="ANKYRIN REPEAT FAMILY PROTEIN"/>
    <property type="match status" value="1"/>
</dbReference>
<dbReference type="SMART" id="SM00248">
    <property type="entry name" value="ANK"/>
    <property type="match status" value="3"/>
</dbReference>
<proteinExistence type="predicted"/>
<dbReference type="Gene3D" id="1.25.40.20">
    <property type="entry name" value="Ankyrin repeat-containing domain"/>
    <property type="match status" value="1"/>
</dbReference>
<comment type="caution">
    <text evidence="1">The sequence shown here is derived from an EMBL/GenBank/DDBJ whole genome shotgun (WGS) entry which is preliminary data.</text>
</comment>